<dbReference type="PANTHER" id="PTHR47199:SF2">
    <property type="entry name" value="PHOTOSYSTEM II STABILITY_ASSEMBLY FACTOR HCF136, CHLOROPLASTIC"/>
    <property type="match status" value="1"/>
</dbReference>
<dbReference type="InterPro" id="IPR015943">
    <property type="entry name" value="WD40/YVTN_repeat-like_dom_sf"/>
</dbReference>
<dbReference type="EMBL" id="JACCKB010000066">
    <property type="protein sequence ID" value="NYZ69184.1"/>
    <property type="molecule type" value="Genomic_DNA"/>
</dbReference>
<name>A0A853IGP3_9GAMM</name>
<dbReference type="Pfam" id="PF14870">
    <property type="entry name" value="PSII_BNR"/>
    <property type="match status" value="2"/>
</dbReference>
<organism evidence="4 5">
    <name type="scientific">Spartinivicinus marinus</name>
    <dbReference type="NCBI Taxonomy" id="2994442"/>
    <lineage>
        <taxon>Bacteria</taxon>
        <taxon>Pseudomonadati</taxon>
        <taxon>Pseudomonadota</taxon>
        <taxon>Gammaproteobacteria</taxon>
        <taxon>Oceanospirillales</taxon>
        <taxon>Zooshikellaceae</taxon>
        <taxon>Spartinivicinus</taxon>
    </lineage>
</organism>
<evidence type="ECO:0000256" key="1">
    <source>
        <dbReference type="ARBA" id="ARBA00022531"/>
    </source>
</evidence>
<feature type="domain" description="Photosynthesis system II assembly factor Ycf48/Hcf136-like" evidence="3">
    <location>
        <begin position="87"/>
        <end position="136"/>
    </location>
</feature>
<sequence length="346" mass="37874">MRFAARQRRFARFNRWPALNALLKAGLLILLLTNTFKLYADNKITDPPAVLSDKAAQALLLDITIPPGSQRLVAVGERGHIVYSDNQGQQWQQAKVPTSQLITAIHFVDQHYGWAVGHDSIILATTDGGTSWQRQYDDLAMEAPLLDVWFINRQAGFAVGAYGQILHTTDGGSSWVDWSHTIENEEEFHYNSITAIDNERLIIVGEAGLLYRSTNKGKTWELLESPYEGSLFGAVATGSVDSALIFGLRGHIFRTNDFGNSWQQVKVNTEQGLYGGQLSSDQKITLVGNAGVVLVSKDAGLSFQVVQRPDRKALSNVASLADQKLVLVGEGGVKLASPLGKPLESN</sequence>
<gene>
    <name evidence="4" type="ORF">H0A36_24495</name>
</gene>
<evidence type="ECO:0000313" key="4">
    <source>
        <dbReference type="EMBL" id="NYZ69184.1"/>
    </source>
</evidence>
<dbReference type="InterPro" id="IPR036278">
    <property type="entry name" value="Sialidase_sf"/>
</dbReference>
<dbReference type="AlphaFoldDB" id="A0A853IGP3"/>
<evidence type="ECO:0000313" key="5">
    <source>
        <dbReference type="Proteomes" id="UP000569732"/>
    </source>
</evidence>
<feature type="domain" description="Photosynthesis system II assembly factor Ycf48/Hcf136-like" evidence="3">
    <location>
        <begin position="138"/>
        <end position="265"/>
    </location>
</feature>
<protein>
    <recommendedName>
        <fullName evidence="3">Photosynthesis system II assembly factor Ycf48/Hcf136-like domain-containing protein</fullName>
    </recommendedName>
</protein>
<keyword evidence="1" id="KW-0602">Photosynthesis</keyword>
<accession>A0A853IGP3</accession>
<dbReference type="RefSeq" id="WP_180571180.1">
    <property type="nucleotide sequence ID" value="NZ_JACCKB010000066.1"/>
</dbReference>
<dbReference type="CDD" id="cd15482">
    <property type="entry name" value="Sialidase_non-viral"/>
    <property type="match status" value="1"/>
</dbReference>
<comment type="caution">
    <text evidence="4">The sequence shown here is derived from an EMBL/GenBank/DDBJ whole genome shotgun (WGS) entry which is preliminary data.</text>
</comment>
<evidence type="ECO:0000259" key="3">
    <source>
        <dbReference type="Pfam" id="PF14870"/>
    </source>
</evidence>
<keyword evidence="2" id="KW-0604">Photosystem II</keyword>
<dbReference type="Proteomes" id="UP000569732">
    <property type="component" value="Unassembled WGS sequence"/>
</dbReference>
<dbReference type="GO" id="GO:0009523">
    <property type="term" value="C:photosystem II"/>
    <property type="evidence" value="ECO:0007669"/>
    <property type="project" value="UniProtKB-KW"/>
</dbReference>
<dbReference type="SUPFAM" id="SSF50939">
    <property type="entry name" value="Sialidases"/>
    <property type="match status" value="1"/>
</dbReference>
<dbReference type="InterPro" id="IPR028203">
    <property type="entry name" value="PSII_CF48-like_dom"/>
</dbReference>
<keyword evidence="5" id="KW-1185">Reference proteome</keyword>
<reference evidence="4 5" key="1">
    <citation type="submission" date="2020-07" db="EMBL/GenBank/DDBJ databases">
        <title>Endozoicomonas sp. nov., isolated from sediment.</title>
        <authorList>
            <person name="Gu T."/>
        </authorList>
    </citation>
    <scope>NUCLEOTIDE SEQUENCE [LARGE SCALE GENOMIC DNA]</scope>
    <source>
        <strain evidence="4 5">SM1973</strain>
    </source>
</reference>
<proteinExistence type="predicted"/>
<dbReference type="GO" id="GO:0015979">
    <property type="term" value="P:photosynthesis"/>
    <property type="evidence" value="ECO:0007669"/>
    <property type="project" value="UniProtKB-KW"/>
</dbReference>
<evidence type="ECO:0000256" key="2">
    <source>
        <dbReference type="ARBA" id="ARBA00023276"/>
    </source>
</evidence>
<dbReference type="PANTHER" id="PTHR47199">
    <property type="entry name" value="PHOTOSYSTEM II STABILITY/ASSEMBLY FACTOR HCF136, CHLOROPLASTIC"/>
    <property type="match status" value="1"/>
</dbReference>
<dbReference type="Gene3D" id="2.130.10.10">
    <property type="entry name" value="YVTN repeat-like/Quinoprotein amine dehydrogenase"/>
    <property type="match status" value="1"/>
</dbReference>